<protein>
    <recommendedName>
        <fullName evidence="4">Pentacotripeptide-repeat region of PRORP domain-containing protein</fullName>
    </recommendedName>
</protein>
<dbReference type="EMBL" id="KZ992457">
    <property type="protein sequence ID" value="RKP10350.1"/>
    <property type="molecule type" value="Genomic_DNA"/>
</dbReference>
<keyword evidence="3" id="KW-1185">Reference proteome</keyword>
<dbReference type="GO" id="GO:0003729">
    <property type="term" value="F:mRNA binding"/>
    <property type="evidence" value="ECO:0007669"/>
    <property type="project" value="TreeGrafter"/>
</dbReference>
<dbReference type="Proteomes" id="UP000271241">
    <property type="component" value="Unassembled WGS sequence"/>
</dbReference>
<reference evidence="3" key="1">
    <citation type="journal article" date="2018" name="Nat. Microbiol.">
        <title>Leveraging single-cell genomics to expand the fungal tree of life.</title>
        <authorList>
            <person name="Ahrendt S.R."/>
            <person name="Quandt C.A."/>
            <person name="Ciobanu D."/>
            <person name="Clum A."/>
            <person name="Salamov A."/>
            <person name="Andreopoulos B."/>
            <person name="Cheng J.F."/>
            <person name="Woyke T."/>
            <person name="Pelin A."/>
            <person name="Henrissat B."/>
            <person name="Reynolds N.K."/>
            <person name="Benny G.L."/>
            <person name="Smith M.E."/>
            <person name="James T.Y."/>
            <person name="Grigoriev I.V."/>
        </authorList>
    </citation>
    <scope>NUCLEOTIDE SEQUENCE [LARGE SCALE GENOMIC DNA]</scope>
    <source>
        <strain evidence="3">RSA 1356</strain>
    </source>
</reference>
<evidence type="ECO:0000256" key="1">
    <source>
        <dbReference type="SAM" id="MobiDB-lite"/>
    </source>
</evidence>
<dbReference type="AlphaFoldDB" id="A0A4P9XY46"/>
<evidence type="ECO:0000313" key="2">
    <source>
        <dbReference type="EMBL" id="RKP10350.1"/>
    </source>
</evidence>
<dbReference type="Gene3D" id="1.25.40.10">
    <property type="entry name" value="Tetratricopeptide repeat domain"/>
    <property type="match status" value="1"/>
</dbReference>
<dbReference type="OrthoDB" id="10475855at2759"/>
<dbReference type="InterPro" id="IPR011990">
    <property type="entry name" value="TPR-like_helical_dom_sf"/>
</dbReference>
<feature type="compositionally biased region" description="Polar residues" evidence="1">
    <location>
        <begin position="180"/>
        <end position="190"/>
    </location>
</feature>
<name>A0A4P9XY46_9FUNG</name>
<proteinExistence type="predicted"/>
<accession>A0A4P9XY46</accession>
<gene>
    <name evidence="2" type="ORF">THASP1DRAFT_21930</name>
</gene>
<evidence type="ECO:0008006" key="4">
    <source>
        <dbReference type="Google" id="ProtNLM"/>
    </source>
</evidence>
<dbReference type="PANTHER" id="PTHR47938:SF35">
    <property type="entry name" value="PENTATRICOPEPTIDE REPEAT-CONTAINING PROTEIN 4, MITOCHONDRIAL-RELATED"/>
    <property type="match status" value="1"/>
</dbReference>
<feature type="region of interest" description="Disordered" evidence="1">
    <location>
        <begin position="170"/>
        <end position="190"/>
    </location>
</feature>
<sequence length="1054" mass="116164">MPLHAFQQAAASAAARALPASARAVLRLRSGRWAGSRPARRVPVSWSGGIAPLSTLLHSNAGRLSAQPTAGRRFQLEPMSRSVHSSAQEEEWIRTFMSRLTEKERRAVGTISQLLDDPAALGALSTRVHNAYLLELKQGNRLDAMLKHYQRMKTASQLESYTFHPKRLAKSNAENREQRNPNSSRLTAPTAQMRRHPLCDRFTYSIVVDALVKLRPAHQSVTLLLEEVYWDMVRDGWQPTDYLLYRMLSGLAEREIEVQRRLEKLERVQLVNVSPSELHLEKMQEEWAALMSERNLEQAMMLFLSARLELRMTLPVTLINQLMAAAAERGDARAALSLFEWLDTNASWSGPSLRPTLDGGRDPDAVDAAVDAATEQKALERDRATQSEIDQILGKEPLLQSKEALAARLAARPPAVTHPSMLIIKTLQEQLNPPERYRTTVKKRPALPKPSMLSYAELAGAFARAGDLPSALDCIGAVRAAYGYLKIRQPDLVHRRIAEMLARRGDLRGAAWIIISRMRTDGIAPSADCLATVTRALCSWGRVDYAAQFLKRVRRGLPGNPLGIIDGGVQSSAQPSEKASAGGQSSADGADVFLAGAEQVFDDAYSVLLEEACQQSHDPLNAQLAQRIFDRRRQRSALFQWPALRAYVSFAAEQGDARSMCEALSEMQRAGFRPDSECVDAIVAFLARGCRSNQADLTKAISADLDALKSQREQYEADLPPGEAWSPMREPLDPVSALSLVATRLLETMLPREMVDQVRQRRPGWRRLFPKPRVSLADQGRIPDTQLRLAQQCAVAAVRGASFAYRRTDSSSTPSAVETAADLRALATTRATVAMAMLRAFDSYRRVYNVLLGPELSYVIMEALVEEAEAYGPPDAADARNAADQEAPPPRADAVPVSAKAAAAQLQMHGLDNLDALTLLSRRSGLFLDLWRVQDTFTTPLTVPSAQARVELAVRFLHQLRPPVLERLCESTVMNAIRRTLFLPRGATAPRAVHFKARPEFAEEVARVQQAWLSGTASIRKDAPGASPALRDDHAAEAEAAAATVAARLATTPE</sequence>
<evidence type="ECO:0000313" key="3">
    <source>
        <dbReference type="Proteomes" id="UP000271241"/>
    </source>
</evidence>
<organism evidence="2 3">
    <name type="scientific">Thamnocephalis sphaerospora</name>
    <dbReference type="NCBI Taxonomy" id="78915"/>
    <lineage>
        <taxon>Eukaryota</taxon>
        <taxon>Fungi</taxon>
        <taxon>Fungi incertae sedis</taxon>
        <taxon>Zoopagomycota</taxon>
        <taxon>Zoopagomycotina</taxon>
        <taxon>Zoopagomycetes</taxon>
        <taxon>Zoopagales</taxon>
        <taxon>Sigmoideomycetaceae</taxon>
        <taxon>Thamnocephalis</taxon>
    </lineage>
</organism>
<dbReference type="PANTHER" id="PTHR47938">
    <property type="entry name" value="RESPIRATORY COMPLEX I CHAPERONE (CIA84), PUTATIVE (AFU_ORTHOLOGUE AFUA_2G06020)-RELATED"/>
    <property type="match status" value="1"/>
</dbReference>